<organism evidence="5 6">
    <name type="scientific">Tripterygium wilfordii</name>
    <name type="common">Thunder God vine</name>
    <dbReference type="NCBI Taxonomy" id="458696"/>
    <lineage>
        <taxon>Eukaryota</taxon>
        <taxon>Viridiplantae</taxon>
        <taxon>Streptophyta</taxon>
        <taxon>Embryophyta</taxon>
        <taxon>Tracheophyta</taxon>
        <taxon>Spermatophyta</taxon>
        <taxon>Magnoliopsida</taxon>
        <taxon>eudicotyledons</taxon>
        <taxon>Gunneridae</taxon>
        <taxon>Pentapetalae</taxon>
        <taxon>rosids</taxon>
        <taxon>fabids</taxon>
        <taxon>Celastrales</taxon>
        <taxon>Celastraceae</taxon>
        <taxon>Tripterygium</taxon>
    </lineage>
</organism>
<evidence type="ECO:0000259" key="4">
    <source>
        <dbReference type="SMART" id="SM00043"/>
    </source>
</evidence>
<evidence type="ECO:0000256" key="3">
    <source>
        <dbReference type="SAM" id="SignalP"/>
    </source>
</evidence>
<keyword evidence="3" id="KW-0732">Signal</keyword>
<feature type="chain" id="PRO_5029630696" evidence="3">
    <location>
        <begin position="23"/>
        <end position="115"/>
    </location>
</feature>
<dbReference type="Gene3D" id="3.10.450.10">
    <property type="match status" value="1"/>
</dbReference>
<dbReference type="GO" id="GO:0004869">
    <property type="term" value="F:cysteine-type endopeptidase inhibitor activity"/>
    <property type="evidence" value="ECO:0007669"/>
    <property type="project" value="UniProtKB-KW"/>
</dbReference>
<dbReference type="EMBL" id="JAAARO010000008">
    <property type="protein sequence ID" value="KAF5743901.1"/>
    <property type="molecule type" value="Genomic_DNA"/>
</dbReference>
<feature type="signal peptide" evidence="3">
    <location>
        <begin position="1"/>
        <end position="22"/>
    </location>
</feature>
<feature type="domain" description="Cystatin" evidence="4">
    <location>
        <begin position="24"/>
        <end position="113"/>
    </location>
</feature>
<proteinExistence type="predicted"/>
<comment type="caution">
    <text evidence="5">The sequence shown here is derived from an EMBL/GenBank/DDBJ whole genome shotgun (WGS) entry which is preliminary data.</text>
</comment>
<evidence type="ECO:0000256" key="1">
    <source>
        <dbReference type="ARBA" id="ARBA00022690"/>
    </source>
</evidence>
<reference evidence="5 6" key="1">
    <citation type="journal article" date="2020" name="Nat. Commun.">
        <title>Genome of Tripterygium wilfordii and identification of cytochrome P450 involved in triptolide biosynthesis.</title>
        <authorList>
            <person name="Tu L."/>
            <person name="Su P."/>
            <person name="Zhang Z."/>
            <person name="Gao L."/>
            <person name="Wang J."/>
            <person name="Hu T."/>
            <person name="Zhou J."/>
            <person name="Zhang Y."/>
            <person name="Zhao Y."/>
            <person name="Liu Y."/>
            <person name="Song Y."/>
            <person name="Tong Y."/>
            <person name="Lu Y."/>
            <person name="Yang J."/>
            <person name="Xu C."/>
            <person name="Jia M."/>
            <person name="Peters R.J."/>
            <person name="Huang L."/>
            <person name="Gao W."/>
        </authorList>
    </citation>
    <scope>NUCLEOTIDE SEQUENCE [LARGE SCALE GENOMIC DNA]</scope>
    <source>
        <strain evidence="6">cv. XIE 37</strain>
        <tissue evidence="5">Leaf</tissue>
    </source>
</reference>
<dbReference type="PANTHER" id="PTHR47364">
    <property type="entry name" value="CYSTEINE PROTEINASE INHIBITOR 5"/>
    <property type="match status" value="1"/>
</dbReference>
<dbReference type="Proteomes" id="UP000593562">
    <property type="component" value="Unassembled WGS sequence"/>
</dbReference>
<dbReference type="Pfam" id="PF16845">
    <property type="entry name" value="SQAPI"/>
    <property type="match status" value="1"/>
</dbReference>
<dbReference type="AlphaFoldDB" id="A0A7J7DC62"/>
<gene>
    <name evidence="5" type="ORF">HS088_TW08G00489</name>
</gene>
<dbReference type="CDD" id="cd00042">
    <property type="entry name" value="CY"/>
    <property type="match status" value="1"/>
</dbReference>
<dbReference type="PANTHER" id="PTHR47364:SF2">
    <property type="entry name" value="CYSTEINE PROTEINASE INHIBITOR 5"/>
    <property type="match status" value="1"/>
</dbReference>
<evidence type="ECO:0000256" key="2">
    <source>
        <dbReference type="ARBA" id="ARBA00022704"/>
    </source>
</evidence>
<accession>A0A7J7DC62</accession>
<keyword evidence="2" id="KW-0789">Thiol protease inhibitor</keyword>
<dbReference type="InterPro" id="IPR046350">
    <property type="entry name" value="Cystatin_sf"/>
</dbReference>
<dbReference type="SUPFAM" id="SSF54403">
    <property type="entry name" value="Cystatin/monellin"/>
    <property type="match status" value="1"/>
</dbReference>
<evidence type="ECO:0000313" key="6">
    <source>
        <dbReference type="Proteomes" id="UP000593562"/>
    </source>
</evidence>
<dbReference type="SMART" id="SM00043">
    <property type="entry name" value="CY"/>
    <property type="match status" value="1"/>
</dbReference>
<evidence type="ECO:0000313" key="5">
    <source>
        <dbReference type="EMBL" id="KAF5743901.1"/>
    </source>
</evidence>
<dbReference type="InterPro" id="IPR000010">
    <property type="entry name" value="Cystatin_dom"/>
</dbReference>
<dbReference type="InParanoid" id="A0A7J7DC62"/>
<sequence>MKSEVCLLVFTLAIVFAAAADGRNVVGTWNPITNPNDPHVKEIAVFALSTHDKLMNDSLKFESIFAGEQQVGYGMRYKLVLLATNGTASGKYEVIVWEKPKRHFKRLTSFTILSG</sequence>
<keyword evidence="1" id="KW-0646">Protease inhibitor</keyword>
<protein>
    <submittedName>
        <fullName evidence="5">Cystatin-like protein</fullName>
    </submittedName>
</protein>
<keyword evidence="6" id="KW-1185">Reference proteome</keyword>
<name>A0A7J7DC62_TRIWF</name>